<dbReference type="OrthoDB" id="9926421at2759"/>
<protein>
    <recommendedName>
        <fullName evidence="7">Guanylin</fullName>
    </recommendedName>
    <alternativeName>
        <fullName evidence="8">Guanylate cyclase activator 2A</fullName>
    </alternativeName>
</protein>
<evidence type="ECO:0000256" key="7">
    <source>
        <dbReference type="ARBA" id="ARBA00041143"/>
    </source>
</evidence>
<evidence type="ECO:0000256" key="5">
    <source>
        <dbReference type="ARBA" id="ARBA00023157"/>
    </source>
</evidence>
<keyword evidence="5 9" id="KW-1015">Disulfide bond</keyword>
<dbReference type="GO" id="GO:0005576">
    <property type="term" value="C:extracellular region"/>
    <property type="evidence" value="ECO:0007669"/>
    <property type="project" value="UniProtKB-SubCell"/>
</dbReference>
<evidence type="ECO:0000256" key="6">
    <source>
        <dbReference type="ARBA" id="ARBA00037392"/>
    </source>
</evidence>
<evidence type="ECO:0000256" key="1">
    <source>
        <dbReference type="ARBA" id="ARBA00004613"/>
    </source>
</evidence>
<dbReference type="GO" id="GO:0030250">
    <property type="term" value="F:guanylate cyclase activator activity"/>
    <property type="evidence" value="ECO:0007669"/>
    <property type="project" value="InterPro"/>
</dbReference>
<dbReference type="AlphaFoldDB" id="A0A9F3W2R8"/>
<dbReference type="PIRSF" id="PIRSF001849">
    <property type="entry name" value="Guanylin"/>
    <property type="match status" value="1"/>
</dbReference>
<comment type="subcellular location">
    <subcellularLocation>
        <location evidence="1">Secreted</location>
    </subcellularLocation>
</comment>
<comment type="similarity">
    <text evidence="2">Belongs to the guanylin family.</text>
</comment>
<sequence>MNASLMLIFGLCFLAAPLEGITVQVQNFSFSWNSVKTLKSLLDAAPKNPRMRSQMTVPVCFHPQLPSEFLPLCSTPKAANVIRALDTIASEPEICEICANVACSGC</sequence>
<evidence type="ECO:0000256" key="10">
    <source>
        <dbReference type="SAM" id="SignalP"/>
    </source>
</evidence>
<dbReference type="Proteomes" id="UP000695026">
    <property type="component" value="Unplaced"/>
</dbReference>
<proteinExistence type="inferred from homology"/>
<dbReference type="RefSeq" id="XP_015745702.1">
    <property type="nucleotide sequence ID" value="XM_015890216.2"/>
</dbReference>
<organism evidence="11 12">
    <name type="scientific">Python bivittatus</name>
    <name type="common">Burmese python</name>
    <name type="synonym">Python molurus bivittatus</name>
    <dbReference type="NCBI Taxonomy" id="176946"/>
    <lineage>
        <taxon>Eukaryota</taxon>
        <taxon>Metazoa</taxon>
        <taxon>Chordata</taxon>
        <taxon>Craniata</taxon>
        <taxon>Vertebrata</taxon>
        <taxon>Euteleostomi</taxon>
        <taxon>Lepidosauria</taxon>
        <taxon>Squamata</taxon>
        <taxon>Bifurcata</taxon>
        <taxon>Unidentata</taxon>
        <taxon>Episquamata</taxon>
        <taxon>Toxicofera</taxon>
        <taxon>Serpentes</taxon>
        <taxon>Henophidia</taxon>
        <taxon>Pythonidae</taxon>
        <taxon>Python</taxon>
    </lineage>
</organism>
<dbReference type="GeneID" id="107326446"/>
<evidence type="ECO:0000256" key="8">
    <source>
        <dbReference type="ARBA" id="ARBA00042142"/>
    </source>
</evidence>
<evidence type="ECO:0000256" key="4">
    <source>
        <dbReference type="ARBA" id="ARBA00022729"/>
    </source>
</evidence>
<dbReference type="Gene3D" id="3.90.1450.10">
    <property type="entry name" value="Guanylin"/>
    <property type="match status" value="1"/>
</dbReference>
<evidence type="ECO:0000313" key="12">
    <source>
        <dbReference type="RefSeq" id="XP_015745702.1"/>
    </source>
</evidence>
<feature type="disulfide bond" evidence="9">
    <location>
        <begin position="98"/>
        <end position="106"/>
    </location>
</feature>
<keyword evidence="3" id="KW-0964">Secreted</keyword>
<dbReference type="InterPro" id="IPR000879">
    <property type="entry name" value="Guanylin"/>
</dbReference>
<dbReference type="OMA" id="PEICEIC"/>
<dbReference type="InterPro" id="IPR036382">
    <property type="entry name" value="Guanylin_sf"/>
</dbReference>
<feature type="signal peptide" evidence="10">
    <location>
        <begin position="1"/>
        <end position="20"/>
    </location>
</feature>
<dbReference type="PANTHER" id="PTHR11318">
    <property type="entry name" value="GUANYLIN FAMILY MEMBER"/>
    <property type="match status" value="1"/>
</dbReference>
<evidence type="ECO:0000256" key="9">
    <source>
        <dbReference type="PIRSR" id="PIRSR001849-50"/>
    </source>
</evidence>
<evidence type="ECO:0000256" key="2">
    <source>
        <dbReference type="ARBA" id="ARBA00009883"/>
    </source>
</evidence>
<feature type="chain" id="PRO_5039944268" description="Guanylin" evidence="10">
    <location>
        <begin position="21"/>
        <end position="106"/>
    </location>
</feature>
<accession>A0A9F3W2R8</accession>
<reference evidence="12" key="1">
    <citation type="submission" date="2025-08" db="UniProtKB">
        <authorList>
            <consortium name="RefSeq"/>
        </authorList>
    </citation>
    <scope>IDENTIFICATION</scope>
    <source>
        <tissue evidence="12">Liver</tissue>
    </source>
</reference>
<dbReference type="KEGG" id="pbi:107326446"/>
<name>A0A9F3W2R8_PYTBI</name>
<comment type="function">
    <text evidence="6">Endogenous activator of intestinal guanylate cyclase. It stimulates this enzyme through the same receptor binding region as the heat-stable enterotoxins.</text>
</comment>
<gene>
    <name evidence="12" type="primary">LOC107326446</name>
</gene>
<evidence type="ECO:0000313" key="11">
    <source>
        <dbReference type="Proteomes" id="UP000695026"/>
    </source>
</evidence>
<dbReference type="PRINTS" id="PR00774">
    <property type="entry name" value="GUANYLIN"/>
</dbReference>
<feature type="disulfide bond" evidence="9">
    <location>
        <begin position="60"/>
        <end position="73"/>
    </location>
</feature>
<keyword evidence="11" id="KW-1185">Reference proteome</keyword>
<dbReference type="PANTHER" id="PTHR11318:SF3">
    <property type="entry name" value="GUANYLIN"/>
    <property type="match status" value="1"/>
</dbReference>
<keyword evidence="4 10" id="KW-0732">Signal</keyword>
<dbReference type="Pfam" id="PF02058">
    <property type="entry name" value="Guanylin"/>
    <property type="match status" value="1"/>
</dbReference>
<dbReference type="SUPFAM" id="SSF89890">
    <property type="entry name" value="Proguanylin"/>
    <property type="match status" value="1"/>
</dbReference>
<evidence type="ECO:0000256" key="3">
    <source>
        <dbReference type="ARBA" id="ARBA00022525"/>
    </source>
</evidence>
<feature type="disulfide bond" evidence="9">
    <location>
        <begin position="95"/>
        <end position="103"/>
    </location>
</feature>